<evidence type="ECO:0000256" key="1">
    <source>
        <dbReference type="SAM" id="MobiDB-lite"/>
    </source>
</evidence>
<comment type="caution">
    <text evidence="2">The sequence shown here is derived from an EMBL/GenBank/DDBJ whole genome shotgun (WGS) entry which is preliminary data.</text>
</comment>
<gene>
    <name evidence="2" type="ORF">SLEP1_g33216</name>
</gene>
<evidence type="ECO:0000313" key="3">
    <source>
        <dbReference type="Proteomes" id="UP001054252"/>
    </source>
</evidence>
<keyword evidence="3" id="KW-1185">Reference proteome</keyword>
<feature type="compositionally biased region" description="Low complexity" evidence="1">
    <location>
        <begin position="117"/>
        <end position="126"/>
    </location>
</feature>
<protein>
    <recommendedName>
        <fullName evidence="4">Rho-GAP domain-containing protein</fullName>
    </recommendedName>
</protein>
<sequence>MASQEVDMVKAQAVAEYSSYLKPYQCAVCFCPTTTRCSLCKSARYCPSMVALVSVKLFTGDKVTRMNAILQLILQHTEIYGEDFGVEGEFKDSPKASLLEEGEDDNGEHSRGVPTEFASSSASAFADTNLSDDFDPDMARSATSPKKT</sequence>
<accession>A0AAV5KFZ0</accession>
<feature type="region of interest" description="Disordered" evidence="1">
    <location>
        <begin position="95"/>
        <end position="148"/>
    </location>
</feature>
<evidence type="ECO:0000313" key="2">
    <source>
        <dbReference type="EMBL" id="GKV23502.1"/>
    </source>
</evidence>
<evidence type="ECO:0008006" key="4">
    <source>
        <dbReference type="Google" id="ProtNLM"/>
    </source>
</evidence>
<reference evidence="2 3" key="1">
    <citation type="journal article" date="2021" name="Commun. Biol.">
        <title>The genome of Shorea leprosula (Dipterocarpaceae) highlights the ecological relevance of drought in aseasonal tropical rainforests.</title>
        <authorList>
            <person name="Ng K.K.S."/>
            <person name="Kobayashi M.J."/>
            <person name="Fawcett J.A."/>
            <person name="Hatakeyama M."/>
            <person name="Paape T."/>
            <person name="Ng C.H."/>
            <person name="Ang C.C."/>
            <person name="Tnah L.H."/>
            <person name="Lee C.T."/>
            <person name="Nishiyama T."/>
            <person name="Sese J."/>
            <person name="O'Brien M.J."/>
            <person name="Copetti D."/>
            <person name="Mohd Noor M.I."/>
            <person name="Ong R.C."/>
            <person name="Putra M."/>
            <person name="Sireger I.Z."/>
            <person name="Indrioko S."/>
            <person name="Kosugi Y."/>
            <person name="Izuno A."/>
            <person name="Isagi Y."/>
            <person name="Lee S.L."/>
            <person name="Shimizu K.K."/>
        </authorList>
    </citation>
    <scope>NUCLEOTIDE SEQUENCE [LARGE SCALE GENOMIC DNA]</scope>
    <source>
        <strain evidence="2">214</strain>
    </source>
</reference>
<dbReference type="AlphaFoldDB" id="A0AAV5KFZ0"/>
<proteinExistence type="predicted"/>
<organism evidence="2 3">
    <name type="scientific">Rubroshorea leprosula</name>
    <dbReference type="NCBI Taxonomy" id="152421"/>
    <lineage>
        <taxon>Eukaryota</taxon>
        <taxon>Viridiplantae</taxon>
        <taxon>Streptophyta</taxon>
        <taxon>Embryophyta</taxon>
        <taxon>Tracheophyta</taxon>
        <taxon>Spermatophyta</taxon>
        <taxon>Magnoliopsida</taxon>
        <taxon>eudicotyledons</taxon>
        <taxon>Gunneridae</taxon>
        <taxon>Pentapetalae</taxon>
        <taxon>rosids</taxon>
        <taxon>malvids</taxon>
        <taxon>Malvales</taxon>
        <taxon>Dipterocarpaceae</taxon>
        <taxon>Rubroshorea</taxon>
    </lineage>
</organism>
<dbReference type="EMBL" id="BPVZ01000063">
    <property type="protein sequence ID" value="GKV23502.1"/>
    <property type="molecule type" value="Genomic_DNA"/>
</dbReference>
<dbReference type="Proteomes" id="UP001054252">
    <property type="component" value="Unassembled WGS sequence"/>
</dbReference>
<name>A0AAV5KFZ0_9ROSI</name>